<sequence length="289" mass="32718">MTIPLSKHRILINGVEQSFHVAGRGPFCLVHSGGPGFHWSYMRMPQLEQMMTMVYIEPVGTGNSGALPDGDYSMPRYAYYAHQVAQHLGAQNPYFLGHSHGGFVGLQYALDYPKELGGLILYSSAPCMGPELGMEQVRQIELYAERWTDRSEAQEAKRAWMDLITGAAQDRESTLTVLQRLLPAFFGDYWNLPQEAEEWKAAIDFSVDPNRKPYTWDVRNLLDTVRIPTLILVGEYDFNCGPRWAAELAEKIPGSQLYTFKQGGHMNHVETPREFSQVVSDFVQLHPCD</sequence>
<dbReference type="SUPFAM" id="SSF53474">
    <property type="entry name" value="alpha/beta-Hydrolases"/>
    <property type="match status" value="1"/>
</dbReference>
<dbReference type="GO" id="GO:0016787">
    <property type="term" value="F:hydrolase activity"/>
    <property type="evidence" value="ECO:0007669"/>
    <property type="project" value="UniProtKB-KW"/>
</dbReference>
<accession>A0ABS2HAL3</accession>
<dbReference type="Pfam" id="PF00561">
    <property type="entry name" value="Abhydrolase_1"/>
    <property type="match status" value="1"/>
</dbReference>
<keyword evidence="2" id="KW-0378">Hydrolase</keyword>
<organism evidence="2 3">
    <name type="scientific">Paenibacillus rhizolycopersici</name>
    <dbReference type="NCBI Taxonomy" id="2780073"/>
    <lineage>
        <taxon>Bacteria</taxon>
        <taxon>Bacillati</taxon>
        <taxon>Bacillota</taxon>
        <taxon>Bacilli</taxon>
        <taxon>Bacillales</taxon>
        <taxon>Paenibacillaceae</taxon>
        <taxon>Paenibacillus</taxon>
    </lineage>
</organism>
<feature type="domain" description="AB hydrolase-1" evidence="1">
    <location>
        <begin position="29"/>
        <end position="270"/>
    </location>
</feature>
<dbReference type="RefSeq" id="WP_193417687.1">
    <property type="nucleotide sequence ID" value="NZ_JADCNN020000012.1"/>
</dbReference>
<dbReference type="PANTHER" id="PTHR43798:SF33">
    <property type="entry name" value="HYDROLASE, PUTATIVE (AFU_ORTHOLOGUE AFUA_2G14860)-RELATED"/>
    <property type="match status" value="1"/>
</dbReference>
<dbReference type="PANTHER" id="PTHR43798">
    <property type="entry name" value="MONOACYLGLYCEROL LIPASE"/>
    <property type="match status" value="1"/>
</dbReference>
<proteinExistence type="predicted"/>
<evidence type="ECO:0000313" key="3">
    <source>
        <dbReference type="Proteomes" id="UP001516620"/>
    </source>
</evidence>
<reference evidence="2 3" key="1">
    <citation type="submission" date="2021-01" db="EMBL/GenBank/DDBJ databases">
        <title>Paenibacillus sp.nov. isolated from the rhizosphere soil of tomato plant.</title>
        <authorList>
            <person name="Thin K.K."/>
            <person name="Zhang X."/>
            <person name="He S."/>
        </authorList>
    </citation>
    <scope>NUCLEOTIDE SEQUENCE [LARGE SCALE GENOMIC DNA]</scope>
    <source>
        <strain evidence="2 3">DXFW5</strain>
    </source>
</reference>
<protein>
    <submittedName>
        <fullName evidence="2">Alpha/beta hydrolase</fullName>
    </submittedName>
</protein>
<dbReference type="Gene3D" id="3.40.50.1820">
    <property type="entry name" value="alpha/beta hydrolase"/>
    <property type="match status" value="1"/>
</dbReference>
<dbReference type="InterPro" id="IPR050266">
    <property type="entry name" value="AB_hydrolase_sf"/>
</dbReference>
<dbReference type="EMBL" id="JADCNN020000012">
    <property type="protein sequence ID" value="MBM6996861.1"/>
    <property type="molecule type" value="Genomic_DNA"/>
</dbReference>
<dbReference type="Proteomes" id="UP001516620">
    <property type="component" value="Unassembled WGS sequence"/>
</dbReference>
<dbReference type="InterPro" id="IPR029058">
    <property type="entry name" value="AB_hydrolase_fold"/>
</dbReference>
<dbReference type="InterPro" id="IPR000073">
    <property type="entry name" value="AB_hydrolase_1"/>
</dbReference>
<keyword evidence="3" id="KW-1185">Reference proteome</keyword>
<evidence type="ECO:0000259" key="1">
    <source>
        <dbReference type="Pfam" id="PF00561"/>
    </source>
</evidence>
<comment type="caution">
    <text evidence="2">The sequence shown here is derived from an EMBL/GenBank/DDBJ whole genome shotgun (WGS) entry which is preliminary data.</text>
</comment>
<evidence type="ECO:0000313" key="2">
    <source>
        <dbReference type="EMBL" id="MBM6996861.1"/>
    </source>
</evidence>
<name>A0ABS2HAL3_9BACL</name>
<gene>
    <name evidence="2" type="ORF">IM700_014485</name>
</gene>